<dbReference type="Pfam" id="PF12679">
    <property type="entry name" value="ABC2_membrane_2"/>
    <property type="match status" value="2"/>
</dbReference>
<accession>A0ABP0L105</accession>
<dbReference type="EMBL" id="CAXAMM010014045">
    <property type="protein sequence ID" value="CAK9032833.1"/>
    <property type="molecule type" value="Genomic_DNA"/>
</dbReference>
<proteinExistence type="predicted"/>
<keyword evidence="3" id="KW-1185">Reference proteome</keyword>
<feature type="transmembrane region" description="Helical" evidence="1">
    <location>
        <begin position="156"/>
        <end position="180"/>
    </location>
</feature>
<dbReference type="Proteomes" id="UP001642464">
    <property type="component" value="Unassembled WGS sequence"/>
</dbReference>
<keyword evidence="1" id="KW-0812">Transmembrane</keyword>
<evidence type="ECO:0000313" key="3">
    <source>
        <dbReference type="Proteomes" id="UP001642464"/>
    </source>
</evidence>
<protein>
    <recommendedName>
        <fullName evidence="4">ABC transporter permease</fullName>
    </recommendedName>
</protein>
<feature type="transmembrane region" description="Helical" evidence="1">
    <location>
        <begin position="76"/>
        <end position="98"/>
    </location>
</feature>
<evidence type="ECO:0000256" key="1">
    <source>
        <dbReference type="SAM" id="Phobius"/>
    </source>
</evidence>
<feature type="transmembrane region" description="Helical" evidence="1">
    <location>
        <begin position="490"/>
        <end position="512"/>
    </location>
</feature>
<evidence type="ECO:0008006" key="4">
    <source>
        <dbReference type="Google" id="ProtNLM"/>
    </source>
</evidence>
<dbReference type="PANTHER" id="PTHR43471:SF12">
    <property type="entry name" value="HYPOTHETICAL MEMBRANE PROTEIN, CONSERVED"/>
    <property type="match status" value="1"/>
</dbReference>
<keyword evidence="1" id="KW-0472">Membrane</keyword>
<feature type="transmembrane region" description="Helical" evidence="1">
    <location>
        <begin position="519"/>
        <end position="544"/>
    </location>
</feature>
<sequence length="630" mass="66085">MPVFIRWLLALGPANPIAVRLVQNGSRRNRHMYIRSAYLALLVLVMLWALLVKTGGSGSATSFRDLAEAGASTFTYVAYLQILLICVLSPVFMAGAIAQEASPRTWEVLLTTPLGRLQIVLGNLLGRLFFVLALLFASLPLFALTQYFGGVPGSSIFASYLVAAAAALLVGAIAIALAVSRIAGRRAVFTFYVAVVTYLGITYGIDAWLRTRGLGAGPSGMGVTWLTGLNPFLALDALLNPTTYPSADRGTLGGPAAFMLETPVRAWILLASGLSLLLVSASTLTVRTGGLAKRTVERRKLPWYRKMLGLSGGEVGEDGQTFRPPRHVWHNPIAWREAAARNATFGRILARWAFIISGIALAVVLVIAYDTSAITATDYRLAILVIVMVELAVTTLVAINMSATAISREREDGTLDLLLTTPVTPAEYLGGKLRGLVAYLLPMLAVPVVTMLLAGVHAAIGGFSQPDNAQVPAGPAVSGNIMLPVVLPEAGIILALSAAPFMALCVMIGLHWSLKSKGAIASVVGAVIVAAIVAAVVGGCGFNAGRSIPVVGPALLGLSPFASGLALVEPVDAMYETVTQSGTSPLVTARFALLVGAAASAGLHIAAVWALHSQMVRRFDMTVRKLAGTS</sequence>
<feature type="transmembrane region" description="Helical" evidence="1">
    <location>
        <begin position="591"/>
        <end position="611"/>
    </location>
</feature>
<feature type="transmembrane region" description="Helical" evidence="1">
    <location>
        <begin position="266"/>
        <end position="286"/>
    </location>
</feature>
<feature type="transmembrane region" description="Helical" evidence="1">
    <location>
        <begin position="381"/>
        <end position="401"/>
    </location>
</feature>
<evidence type="ECO:0000313" key="2">
    <source>
        <dbReference type="EMBL" id="CAK9032833.1"/>
    </source>
</evidence>
<feature type="transmembrane region" description="Helical" evidence="1">
    <location>
        <begin position="37"/>
        <end position="56"/>
    </location>
</feature>
<name>A0ABP0L105_9DINO</name>
<comment type="caution">
    <text evidence="2">The sequence shown here is derived from an EMBL/GenBank/DDBJ whole genome shotgun (WGS) entry which is preliminary data.</text>
</comment>
<dbReference type="PANTHER" id="PTHR43471">
    <property type="entry name" value="ABC TRANSPORTER PERMEASE"/>
    <property type="match status" value="1"/>
</dbReference>
<reference evidence="2 3" key="1">
    <citation type="submission" date="2024-02" db="EMBL/GenBank/DDBJ databases">
        <authorList>
            <person name="Chen Y."/>
            <person name="Shah S."/>
            <person name="Dougan E. K."/>
            <person name="Thang M."/>
            <person name="Chan C."/>
        </authorList>
    </citation>
    <scope>NUCLEOTIDE SEQUENCE [LARGE SCALE GENOMIC DNA]</scope>
</reference>
<feature type="transmembrane region" description="Helical" evidence="1">
    <location>
        <begin position="436"/>
        <end position="460"/>
    </location>
</feature>
<organism evidence="2 3">
    <name type="scientific">Durusdinium trenchii</name>
    <dbReference type="NCBI Taxonomy" id="1381693"/>
    <lineage>
        <taxon>Eukaryota</taxon>
        <taxon>Sar</taxon>
        <taxon>Alveolata</taxon>
        <taxon>Dinophyceae</taxon>
        <taxon>Suessiales</taxon>
        <taxon>Symbiodiniaceae</taxon>
        <taxon>Durusdinium</taxon>
    </lineage>
</organism>
<feature type="transmembrane region" description="Helical" evidence="1">
    <location>
        <begin position="187"/>
        <end position="205"/>
    </location>
</feature>
<gene>
    <name evidence="2" type="ORF">SCF082_LOCUS20223</name>
</gene>
<feature type="transmembrane region" description="Helical" evidence="1">
    <location>
        <begin position="119"/>
        <end position="144"/>
    </location>
</feature>
<feature type="transmembrane region" description="Helical" evidence="1">
    <location>
        <begin position="349"/>
        <end position="369"/>
    </location>
</feature>
<keyword evidence="1" id="KW-1133">Transmembrane helix</keyword>